<proteinExistence type="predicted"/>
<dbReference type="OrthoDB" id="2932980at2759"/>
<dbReference type="InterPro" id="IPR050197">
    <property type="entry name" value="Aldolase_class_II_sugar_metab"/>
</dbReference>
<dbReference type="GO" id="GO:0046872">
    <property type="term" value="F:metal ion binding"/>
    <property type="evidence" value="ECO:0007669"/>
    <property type="project" value="UniProtKB-KW"/>
</dbReference>
<dbReference type="Proteomes" id="UP000578531">
    <property type="component" value="Unassembled WGS sequence"/>
</dbReference>
<dbReference type="GO" id="GO:0016832">
    <property type="term" value="F:aldehyde-lyase activity"/>
    <property type="evidence" value="ECO:0007669"/>
    <property type="project" value="TreeGrafter"/>
</dbReference>
<gene>
    <name evidence="4" type="ORF">HO173_010994</name>
</gene>
<name>A0A8H6L0E8_9LECA</name>
<dbReference type="AlphaFoldDB" id="A0A8H6L0E8"/>
<dbReference type="PANTHER" id="PTHR22789">
    <property type="entry name" value="FUCULOSE PHOSPHATE ALDOLASE"/>
    <property type="match status" value="1"/>
</dbReference>
<dbReference type="GO" id="GO:0019323">
    <property type="term" value="P:pentose catabolic process"/>
    <property type="evidence" value="ECO:0007669"/>
    <property type="project" value="TreeGrafter"/>
</dbReference>
<dbReference type="InterPro" id="IPR036409">
    <property type="entry name" value="Aldolase_II/adducin_N_sf"/>
</dbReference>
<dbReference type="SUPFAM" id="SSF53639">
    <property type="entry name" value="AraD/HMP-PK domain-like"/>
    <property type="match status" value="1"/>
</dbReference>
<accession>A0A8H6L0E8</accession>
<dbReference type="Gene3D" id="3.40.225.10">
    <property type="entry name" value="Class II aldolase/adducin N-terminal domain"/>
    <property type="match status" value="1"/>
</dbReference>
<evidence type="ECO:0000313" key="5">
    <source>
        <dbReference type="Proteomes" id="UP000578531"/>
    </source>
</evidence>
<dbReference type="EMBL" id="JACCJC010000064">
    <property type="protein sequence ID" value="KAF6230878.1"/>
    <property type="molecule type" value="Genomic_DNA"/>
</dbReference>
<dbReference type="PANTHER" id="PTHR22789:SF0">
    <property type="entry name" value="3-OXO-TETRONATE 4-PHOSPHATE DECARBOXYLASE-RELATED"/>
    <property type="match status" value="1"/>
</dbReference>
<keyword evidence="1" id="KW-0479">Metal-binding</keyword>
<sequence length="299" mass="32408">MASKDPSPLKDLITANHILHHHGVVDAYGHISLRNPNNPRTFFLSHNVAPALVSSPSDILEYNIEDASPVNKDAAAGYKERCIHSEILKKYPGVNSVVHSHSEAVLPYSISGVEMKPCFHMAGFLGTHVPVFDVATHYTRTSTHDLLITTTHLGAALAAAFADPDGYVARVGALASSFLSKDGGGDAEPRPDHTVVLMRGHGFTAVGADVREAVFRAVYTQQNAGVQTTAMVLRNAQMGAVERGKGREEREKGVRDEGVRWLGDGELGDCRQMGQDTMGRPWGLWVREVEANGFYVNEA</sequence>
<evidence type="ECO:0000256" key="1">
    <source>
        <dbReference type="ARBA" id="ARBA00022723"/>
    </source>
</evidence>
<protein>
    <recommendedName>
        <fullName evidence="3">Class II aldolase/adducin N-terminal domain-containing protein</fullName>
    </recommendedName>
</protein>
<dbReference type="Pfam" id="PF00596">
    <property type="entry name" value="Aldolase_II"/>
    <property type="match status" value="1"/>
</dbReference>
<organism evidence="4 5">
    <name type="scientific">Letharia columbiana</name>
    <dbReference type="NCBI Taxonomy" id="112416"/>
    <lineage>
        <taxon>Eukaryota</taxon>
        <taxon>Fungi</taxon>
        <taxon>Dikarya</taxon>
        <taxon>Ascomycota</taxon>
        <taxon>Pezizomycotina</taxon>
        <taxon>Lecanoromycetes</taxon>
        <taxon>OSLEUM clade</taxon>
        <taxon>Lecanoromycetidae</taxon>
        <taxon>Lecanorales</taxon>
        <taxon>Lecanorineae</taxon>
        <taxon>Parmeliaceae</taxon>
        <taxon>Letharia</taxon>
    </lineage>
</organism>
<evidence type="ECO:0000256" key="2">
    <source>
        <dbReference type="ARBA" id="ARBA00023239"/>
    </source>
</evidence>
<dbReference type="GeneID" id="59292640"/>
<keyword evidence="2" id="KW-0456">Lyase</keyword>
<keyword evidence="5" id="KW-1185">Reference proteome</keyword>
<dbReference type="RefSeq" id="XP_037160311.1">
    <property type="nucleotide sequence ID" value="XM_037312879.1"/>
</dbReference>
<feature type="domain" description="Class II aldolase/adducin N-terminal" evidence="3">
    <location>
        <begin position="10"/>
        <end position="228"/>
    </location>
</feature>
<comment type="caution">
    <text evidence="4">The sequence shown here is derived from an EMBL/GenBank/DDBJ whole genome shotgun (WGS) entry which is preliminary data.</text>
</comment>
<reference evidence="4 5" key="1">
    <citation type="journal article" date="2020" name="Genomics">
        <title>Complete, high-quality genomes from long-read metagenomic sequencing of two wolf lichen thalli reveals enigmatic genome architecture.</title>
        <authorList>
            <person name="McKenzie S.K."/>
            <person name="Walston R.F."/>
            <person name="Allen J.L."/>
        </authorList>
    </citation>
    <scope>NUCLEOTIDE SEQUENCE [LARGE SCALE GENOMIC DNA]</scope>
    <source>
        <strain evidence="4">WasteWater2</strain>
    </source>
</reference>
<dbReference type="GO" id="GO:0005829">
    <property type="term" value="C:cytosol"/>
    <property type="evidence" value="ECO:0007669"/>
    <property type="project" value="TreeGrafter"/>
</dbReference>
<dbReference type="InterPro" id="IPR001303">
    <property type="entry name" value="Aldolase_II/adducin_N"/>
</dbReference>
<evidence type="ECO:0000259" key="3">
    <source>
        <dbReference type="SMART" id="SM01007"/>
    </source>
</evidence>
<evidence type="ECO:0000313" key="4">
    <source>
        <dbReference type="EMBL" id="KAF6230878.1"/>
    </source>
</evidence>
<dbReference type="SMART" id="SM01007">
    <property type="entry name" value="Aldolase_II"/>
    <property type="match status" value="1"/>
</dbReference>